<dbReference type="AlphaFoldDB" id="A0A916TX80"/>
<evidence type="ECO:0000313" key="6">
    <source>
        <dbReference type="Proteomes" id="UP000608154"/>
    </source>
</evidence>
<evidence type="ECO:0000313" key="5">
    <source>
        <dbReference type="EMBL" id="GGC16174.1"/>
    </source>
</evidence>
<accession>A0A916TX80</accession>
<keyword evidence="2" id="KW-0238">DNA-binding</keyword>
<dbReference type="GO" id="GO:0003700">
    <property type="term" value="F:DNA-binding transcription factor activity"/>
    <property type="evidence" value="ECO:0007669"/>
    <property type="project" value="InterPro"/>
</dbReference>
<keyword evidence="3" id="KW-0804">Transcription</keyword>
<keyword evidence="6" id="KW-1185">Reference proteome</keyword>
<dbReference type="SMART" id="SM00347">
    <property type="entry name" value="HTH_MARR"/>
    <property type="match status" value="1"/>
</dbReference>
<organism evidence="5 6">
    <name type="scientific">Novosphingobium endophyticum</name>
    <dbReference type="NCBI Taxonomy" id="1955250"/>
    <lineage>
        <taxon>Bacteria</taxon>
        <taxon>Pseudomonadati</taxon>
        <taxon>Pseudomonadota</taxon>
        <taxon>Alphaproteobacteria</taxon>
        <taxon>Sphingomonadales</taxon>
        <taxon>Sphingomonadaceae</taxon>
        <taxon>Novosphingobium</taxon>
    </lineage>
</organism>
<dbReference type="EMBL" id="BMHK01000059">
    <property type="protein sequence ID" value="GGC16174.1"/>
    <property type="molecule type" value="Genomic_DNA"/>
</dbReference>
<dbReference type="SUPFAM" id="SSF46785">
    <property type="entry name" value="Winged helix' DNA-binding domain"/>
    <property type="match status" value="1"/>
</dbReference>
<gene>
    <name evidence="5" type="ORF">GCM10011494_38840</name>
</gene>
<dbReference type="InterPro" id="IPR036390">
    <property type="entry name" value="WH_DNA-bd_sf"/>
</dbReference>
<dbReference type="Pfam" id="PF01047">
    <property type="entry name" value="MarR"/>
    <property type="match status" value="1"/>
</dbReference>
<protein>
    <submittedName>
        <fullName evidence="5">Transcriptional regulator</fullName>
    </submittedName>
</protein>
<name>A0A916TX80_9SPHN</name>
<comment type="caution">
    <text evidence="5">The sequence shown here is derived from an EMBL/GenBank/DDBJ whole genome shotgun (WGS) entry which is preliminary data.</text>
</comment>
<dbReference type="RefSeq" id="WP_188773215.1">
    <property type="nucleotide sequence ID" value="NZ_BMHK01000059.1"/>
</dbReference>
<dbReference type="Gene3D" id="1.10.10.10">
    <property type="entry name" value="Winged helix-like DNA-binding domain superfamily/Winged helix DNA-binding domain"/>
    <property type="match status" value="1"/>
</dbReference>
<evidence type="ECO:0000256" key="1">
    <source>
        <dbReference type="ARBA" id="ARBA00023015"/>
    </source>
</evidence>
<dbReference type="InterPro" id="IPR036388">
    <property type="entry name" value="WH-like_DNA-bd_sf"/>
</dbReference>
<dbReference type="GO" id="GO:0003677">
    <property type="term" value="F:DNA binding"/>
    <property type="evidence" value="ECO:0007669"/>
    <property type="project" value="UniProtKB-KW"/>
</dbReference>
<reference evidence="5" key="1">
    <citation type="journal article" date="2014" name="Int. J. Syst. Evol. Microbiol.">
        <title>Complete genome sequence of Corynebacterium casei LMG S-19264T (=DSM 44701T), isolated from a smear-ripened cheese.</title>
        <authorList>
            <consortium name="US DOE Joint Genome Institute (JGI-PGF)"/>
            <person name="Walter F."/>
            <person name="Albersmeier A."/>
            <person name="Kalinowski J."/>
            <person name="Ruckert C."/>
        </authorList>
    </citation>
    <scope>NUCLEOTIDE SEQUENCE</scope>
    <source>
        <strain evidence="5">CGMCC 1.15095</strain>
    </source>
</reference>
<reference evidence="5" key="2">
    <citation type="submission" date="2020-09" db="EMBL/GenBank/DDBJ databases">
        <authorList>
            <person name="Sun Q."/>
            <person name="Zhou Y."/>
        </authorList>
    </citation>
    <scope>NUCLEOTIDE SEQUENCE</scope>
    <source>
        <strain evidence="5">CGMCC 1.15095</strain>
    </source>
</reference>
<dbReference type="PROSITE" id="PS50995">
    <property type="entry name" value="HTH_MARR_2"/>
    <property type="match status" value="1"/>
</dbReference>
<feature type="domain" description="HTH marR-type" evidence="4">
    <location>
        <begin position="26"/>
        <end position="156"/>
    </location>
</feature>
<evidence type="ECO:0000256" key="2">
    <source>
        <dbReference type="ARBA" id="ARBA00023125"/>
    </source>
</evidence>
<keyword evidence="1" id="KW-0805">Transcription regulation</keyword>
<dbReference type="InterPro" id="IPR000835">
    <property type="entry name" value="HTH_MarR-typ"/>
</dbReference>
<sequence>MGKNTTIDLRTEPGAAKFPPDGLTFDAFVTVRLSATAAIVEECARAMLSDGHFLNITELRILGYLKARSEASVSTVSRDLGVDKAWISRRIKSMEKRGLVASRKGLEDTRTLMVFLTTVGAQFYDQIRADVVPYYSAIVEGIDVELLFALLDRLEANVRSVKDMLQRPEG</sequence>
<dbReference type="PANTHER" id="PTHR42756">
    <property type="entry name" value="TRANSCRIPTIONAL REGULATOR, MARR"/>
    <property type="match status" value="1"/>
</dbReference>
<evidence type="ECO:0000259" key="4">
    <source>
        <dbReference type="PROSITE" id="PS50995"/>
    </source>
</evidence>
<dbReference type="PANTHER" id="PTHR42756:SF1">
    <property type="entry name" value="TRANSCRIPTIONAL REPRESSOR OF EMRAB OPERON"/>
    <property type="match status" value="1"/>
</dbReference>
<proteinExistence type="predicted"/>
<dbReference type="Proteomes" id="UP000608154">
    <property type="component" value="Unassembled WGS sequence"/>
</dbReference>
<evidence type="ECO:0000256" key="3">
    <source>
        <dbReference type="ARBA" id="ARBA00023163"/>
    </source>
</evidence>